<dbReference type="Proteomes" id="UP000032737">
    <property type="component" value="Chromosome"/>
</dbReference>
<keyword evidence="2" id="KW-1185">Reference proteome</keyword>
<reference evidence="1 2" key="1">
    <citation type="journal article" date="2013" name="J. Mol. Microbiol. Biotechnol.">
        <title>Analysis of the Complete Genomes of Acholeplasma brassicae , A. palmae and A. laidlawii and Their Comparison to the Obligate Parasites from ' Candidatus Phytoplasma'.</title>
        <authorList>
            <person name="Kube M."/>
            <person name="Siewert C."/>
            <person name="Migdoll A.M."/>
            <person name="Duduk B."/>
            <person name="Holz S."/>
            <person name="Rabus R."/>
            <person name="Seemuller E."/>
            <person name="Mitrovic J."/>
            <person name="Muller I."/>
            <person name="Buttner C."/>
            <person name="Reinhardt R."/>
        </authorList>
    </citation>
    <scope>NUCLEOTIDE SEQUENCE [LARGE SCALE GENOMIC DNA]</scope>
    <source>
        <strain evidence="2">0502</strain>
    </source>
</reference>
<dbReference type="AlphaFoldDB" id="U4KSY6"/>
<sequence length="63" mass="7510">MKISIETLKTLIMYHISEYNKLEKMMHLIAISDYISKRVYHSLEVLKLNDLLTKLNEVHGYDK</sequence>
<accession>U4KSY6</accession>
<proteinExistence type="predicted"/>
<dbReference type="KEGG" id="abra:BN85307330"/>
<dbReference type="RefSeq" id="WP_030004614.1">
    <property type="nucleotide sequence ID" value="NC_022549.1"/>
</dbReference>
<evidence type="ECO:0000313" key="2">
    <source>
        <dbReference type="Proteomes" id="UP000032737"/>
    </source>
</evidence>
<organism evidence="1 2">
    <name type="scientific">Acholeplasma brassicae</name>
    <dbReference type="NCBI Taxonomy" id="61635"/>
    <lineage>
        <taxon>Bacteria</taxon>
        <taxon>Bacillati</taxon>
        <taxon>Mycoplasmatota</taxon>
        <taxon>Mollicutes</taxon>
        <taxon>Acholeplasmatales</taxon>
        <taxon>Acholeplasmataceae</taxon>
        <taxon>Acholeplasma</taxon>
    </lineage>
</organism>
<evidence type="ECO:0000313" key="1">
    <source>
        <dbReference type="EMBL" id="CCV65754.1"/>
    </source>
</evidence>
<protein>
    <submittedName>
        <fullName evidence="1">Uncharacterized protein</fullName>
    </submittedName>
</protein>
<gene>
    <name evidence="1" type="ORF">BN85307330</name>
</gene>
<dbReference type="EMBL" id="FO681348">
    <property type="protein sequence ID" value="CCV65754.1"/>
    <property type="molecule type" value="Genomic_DNA"/>
</dbReference>
<dbReference type="STRING" id="61635.BN85307330"/>
<name>U4KSY6_9MOLU</name>
<dbReference type="HOGENOM" id="CLU_2875338_0_0_14"/>